<proteinExistence type="predicted"/>
<sequence length="156" mass="18254">MMPMYVLTMCTHLHLSWFYCGLKGGKIRDLIFQLLENEERVIIKQGAQSRESRHAATQGMHTSKFCLHLASDTPLACRLFDAIRILKFQKELLKVKRYFEYEDPNGTMKEIWRRVSQKLPFIKLMSNRDQRIVLHDLTESDCSCICSNQTGVRTIL</sequence>
<dbReference type="InterPro" id="IPR040911">
    <property type="entry name" value="Exostosin_GT47"/>
</dbReference>
<dbReference type="AlphaFoldDB" id="A0ABD1IFP7"/>
<dbReference type="Proteomes" id="UP001567538">
    <property type="component" value="Unassembled WGS sequence"/>
</dbReference>
<dbReference type="Pfam" id="PF03016">
    <property type="entry name" value="Exostosin_GT47"/>
    <property type="match status" value="1"/>
</dbReference>
<evidence type="ECO:0000259" key="1">
    <source>
        <dbReference type="Pfam" id="PF03016"/>
    </source>
</evidence>
<accession>A0ABD1IFP7</accession>
<evidence type="ECO:0000313" key="3">
    <source>
        <dbReference type="Proteomes" id="UP001567538"/>
    </source>
</evidence>
<reference evidence="2 3" key="1">
    <citation type="submission" date="2024-06" db="EMBL/GenBank/DDBJ databases">
        <title>A chromosome level genome sequence of Diviner's sage (Salvia divinorum).</title>
        <authorList>
            <person name="Ford S.A."/>
            <person name="Ro D.-K."/>
            <person name="Ness R.W."/>
            <person name="Phillips M.A."/>
        </authorList>
    </citation>
    <scope>NUCLEOTIDE SEQUENCE [LARGE SCALE GENOMIC DNA]</scope>
    <source>
        <strain evidence="2">SAF-2024a</strain>
        <tissue evidence="2">Leaf</tissue>
    </source>
</reference>
<protein>
    <recommendedName>
        <fullName evidence="1">Exostosin GT47 domain-containing protein</fullName>
    </recommendedName>
</protein>
<keyword evidence="3" id="KW-1185">Reference proteome</keyword>
<organism evidence="2 3">
    <name type="scientific">Salvia divinorum</name>
    <name type="common">Maria pastora</name>
    <name type="synonym">Diviner's sage</name>
    <dbReference type="NCBI Taxonomy" id="28513"/>
    <lineage>
        <taxon>Eukaryota</taxon>
        <taxon>Viridiplantae</taxon>
        <taxon>Streptophyta</taxon>
        <taxon>Embryophyta</taxon>
        <taxon>Tracheophyta</taxon>
        <taxon>Spermatophyta</taxon>
        <taxon>Magnoliopsida</taxon>
        <taxon>eudicotyledons</taxon>
        <taxon>Gunneridae</taxon>
        <taxon>Pentapetalae</taxon>
        <taxon>asterids</taxon>
        <taxon>lamiids</taxon>
        <taxon>Lamiales</taxon>
        <taxon>Lamiaceae</taxon>
        <taxon>Nepetoideae</taxon>
        <taxon>Mentheae</taxon>
        <taxon>Salviinae</taxon>
        <taxon>Salvia</taxon>
        <taxon>Salvia subgen. Calosphace</taxon>
    </lineage>
</organism>
<comment type="caution">
    <text evidence="2">The sequence shown here is derived from an EMBL/GenBank/DDBJ whole genome shotgun (WGS) entry which is preliminary data.</text>
</comment>
<gene>
    <name evidence="2" type="ORF">AAHA92_03008</name>
</gene>
<evidence type="ECO:0000313" key="2">
    <source>
        <dbReference type="EMBL" id="KAL1567538.1"/>
    </source>
</evidence>
<dbReference type="EMBL" id="JBEAFC010000002">
    <property type="protein sequence ID" value="KAL1567538.1"/>
    <property type="molecule type" value="Genomic_DNA"/>
</dbReference>
<name>A0ABD1IFP7_SALDI</name>
<feature type="domain" description="Exostosin GT47" evidence="1">
    <location>
        <begin position="24"/>
        <end position="85"/>
    </location>
</feature>